<dbReference type="EMBL" id="HG739120">
    <property type="protein sequence ID" value="CDP09174.1"/>
    <property type="molecule type" value="Genomic_DNA"/>
</dbReference>
<sequence length="24" mass="2532">MNSQDPGKFAAAASDDDLVFGLFD</sequence>
<protein>
    <submittedName>
        <fullName evidence="1">Uncharacterized protein</fullName>
    </submittedName>
</protein>
<reference evidence="2" key="1">
    <citation type="journal article" date="2014" name="Science">
        <title>The coffee genome provides insight into the convergent evolution of caffeine biosynthesis.</title>
        <authorList>
            <person name="Denoeud F."/>
            <person name="Carretero-Paulet L."/>
            <person name="Dereeper A."/>
            <person name="Droc G."/>
            <person name="Guyot R."/>
            <person name="Pietrella M."/>
            <person name="Zheng C."/>
            <person name="Alberti A."/>
            <person name="Anthony F."/>
            <person name="Aprea G."/>
            <person name="Aury J.M."/>
            <person name="Bento P."/>
            <person name="Bernard M."/>
            <person name="Bocs S."/>
            <person name="Campa C."/>
            <person name="Cenci A."/>
            <person name="Combes M.C."/>
            <person name="Crouzillat D."/>
            <person name="Da Silva C."/>
            <person name="Daddiego L."/>
            <person name="De Bellis F."/>
            <person name="Dussert S."/>
            <person name="Garsmeur O."/>
            <person name="Gayraud T."/>
            <person name="Guignon V."/>
            <person name="Jahn K."/>
            <person name="Jamilloux V."/>
            <person name="Joet T."/>
            <person name="Labadie K."/>
            <person name="Lan T."/>
            <person name="Leclercq J."/>
            <person name="Lepelley M."/>
            <person name="Leroy T."/>
            <person name="Li L.T."/>
            <person name="Librado P."/>
            <person name="Lopez L."/>
            <person name="Munoz A."/>
            <person name="Noel B."/>
            <person name="Pallavicini A."/>
            <person name="Perrotta G."/>
            <person name="Poncet V."/>
            <person name="Pot D."/>
            <person name="Priyono X."/>
            <person name="Rigoreau M."/>
            <person name="Rouard M."/>
            <person name="Rozas J."/>
            <person name="Tranchant-Dubreuil C."/>
            <person name="VanBuren R."/>
            <person name="Zhang Q."/>
            <person name="Andrade A.C."/>
            <person name="Argout X."/>
            <person name="Bertrand B."/>
            <person name="de Kochko A."/>
            <person name="Graziosi G."/>
            <person name="Henry R.J."/>
            <person name="Jayarama X."/>
            <person name="Ming R."/>
            <person name="Nagai C."/>
            <person name="Rounsley S."/>
            <person name="Sankoff D."/>
            <person name="Giuliano G."/>
            <person name="Albert V.A."/>
            <person name="Wincker P."/>
            <person name="Lashermes P."/>
        </authorList>
    </citation>
    <scope>NUCLEOTIDE SEQUENCE [LARGE SCALE GENOMIC DNA]</scope>
    <source>
        <strain evidence="2">cv. DH200-94</strain>
    </source>
</reference>
<dbReference type="Gramene" id="CDP09174">
    <property type="protein sequence ID" value="CDP09174"/>
    <property type="gene ID" value="GSCOC_T00028394001"/>
</dbReference>
<gene>
    <name evidence="1" type="ORF">GSCOC_T00028394001</name>
</gene>
<dbReference type="InParanoid" id="A0A068ULT4"/>
<dbReference type="AlphaFoldDB" id="A0A068ULT4"/>
<evidence type="ECO:0000313" key="1">
    <source>
        <dbReference type="EMBL" id="CDP09174.1"/>
    </source>
</evidence>
<name>A0A068ULT4_COFCA</name>
<proteinExistence type="predicted"/>
<dbReference type="Proteomes" id="UP000295252">
    <property type="component" value="Chromosome I"/>
</dbReference>
<accession>A0A068ULT4</accession>
<evidence type="ECO:0000313" key="2">
    <source>
        <dbReference type="Proteomes" id="UP000295252"/>
    </source>
</evidence>
<organism evidence="1 2">
    <name type="scientific">Coffea canephora</name>
    <name type="common">Robusta coffee</name>
    <dbReference type="NCBI Taxonomy" id="49390"/>
    <lineage>
        <taxon>Eukaryota</taxon>
        <taxon>Viridiplantae</taxon>
        <taxon>Streptophyta</taxon>
        <taxon>Embryophyta</taxon>
        <taxon>Tracheophyta</taxon>
        <taxon>Spermatophyta</taxon>
        <taxon>Magnoliopsida</taxon>
        <taxon>eudicotyledons</taxon>
        <taxon>Gunneridae</taxon>
        <taxon>Pentapetalae</taxon>
        <taxon>asterids</taxon>
        <taxon>lamiids</taxon>
        <taxon>Gentianales</taxon>
        <taxon>Rubiaceae</taxon>
        <taxon>Ixoroideae</taxon>
        <taxon>Gardenieae complex</taxon>
        <taxon>Bertiereae - Coffeeae clade</taxon>
        <taxon>Coffeeae</taxon>
        <taxon>Coffea</taxon>
    </lineage>
</organism>
<keyword evidence="2" id="KW-1185">Reference proteome</keyword>